<name>A0ABD2AEF2_VESSQ</name>
<reference evidence="2 3" key="1">
    <citation type="journal article" date="2024" name="Ann. Entomol. Soc. Am.">
        <title>Genomic analyses of the southern and eastern yellowjacket wasps (Hymenoptera: Vespidae) reveal evolutionary signatures of social life.</title>
        <authorList>
            <person name="Catto M.A."/>
            <person name="Caine P.B."/>
            <person name="Orr S.E."/>
            <person name="Hunt B.G."/>
            <person name="Goodisman M.A.D."/>
        </authorList>
    </citation>
    <scope>NUCLEOTIDE SEQUENCE [LARGE SCALE GENOMIC DNA]</scope>
    <source>
        <strain evidence="2">233</strain>
        <tissue evidence="2">Head and thorax</tissue>
    </source>
</reference>
<keyword evidence="3" id="KW-1185">Reference proteome</keyword>
<organism evidence="2 3">
    <name type="scientific">Vespula squamosa</name>
    <name type="common">Southern yellow jacket</name>
    <name type="synonym">Wasp</name>
    <dbReference type="NCBI Taxonomy" id="30214"/>
    <lineage>
        <taxon>Eukaryota</taxon>
        <taxon>Metazoa</taxon>
        <taxon>Ecdysozoa</taxon>
        <taxon>Arthropoda</taxon>
        <taxon>Hexapoda</taxon>
        <taxon>Insecta</taxon>
        <taxon>Pterygota</taxon>
        <taxon>Neoptera</taxon>
        <taxon>Endopterygota</taxon>
        <taxon>Hymenoptera</taxon>
        <taxon>Apocrita</taxon>
        <taxon>Aculeata</taxon>
        <taxon>Vespoidea</taxon>
        <taxon>Vespidae</taxon>
        <taxon>Vespinae</taxon>
        <taxon>Vespula</taxon>
    </lineage>
</organism>
<evidence type="ECO:0000313" key="2">
    <source>
        <dbReference type="EMBL" id="KAL2718905.1"/>
    </source>
</evidence>
<dbReference type="EMBL" id="JAUDFV010000151">
    <property type="protein sequence ID" value="KAL2718905.1"/>
    <property type="molecule type" value="Genomic_DNA"/>
</dbReference>
<dbReference type="Proteomes" id="UP001607302">
    <property type="component" value="Unassembled WGS sequence"/>
</dbReference>
<proteinExistence type="predicted"/>
<comment type="caution">
    <text evidence="2">The sequence shown here is derived from an EMBL/GenBank/DDBJ whole genome shotgun (WGS) entry which is preliminary data.</text>
</comment>
<accession>A0ABD2AEF2</accession>
<protein>
    <submittedName>
        <fullName evidence="2">Uncharacterized protein</fullName>
    </submittedName>
</protein>
<feature type="compositionally biased region" description="Polar residues" evidence="1">
    <location>
        <begin position="1"/>
        <end position="13"/>
    </location>
</feature>
<feature type="region of interest" description="Disordered" evidence="1">
    <location>
        <begin position="1"/>
        <end position="62"/>
    </location>
</feature>
<gene>
    <name evidence="2" type="ORF">V1478_011324</name>
</gene>
<evidence type="ECO:0000256" key="1">
    <source>
        <dbReference type="SAM" id="MobiDB-lite"/>
    </source>
</evidence>
<dbReference type="AlphaFoldDB" id="A0ABD2AEF2"/>
<sequence length="143" mass="15459">MNNTYTRVFNKTRSNSKDDLSQYGDNSDFPSEDVKRGAARGAGGGESDRRSQADLEPPFCDNGREGVCLSDWLIYGLLSSWTSFYRLFGCTPPVLQPASQPAGDSATQPPPPLLPCAEAGPSITSIEETSSTNLSPSLFLYLE</sequence>
<feature type="region of interest" description="Disordered" evidence="1">
    <location>
        <begin position="96"/>
        <end position="116"/>
    </location>
</feature>
<evidence type="ECO:0000313" key="3">
    <source>
        <dbReference type="Proteomes" id="UP001607302"/>
    </source>
</evidence>